<dbReference type="PANTHER" id="PTHR47506">
    <property type="entry name" value="TRANSCRIPTIONAL REGULATORY PROTEIN"/>
    <property type="match status" value="1"/>
</dbReference>
<feature type="DNA-binding region" description="H-T-H motif" evidence="4">
    <location>
        <begin position="31"/>
        <end position="50"/>
    </location>
</feature>
<evidence type="ECO:0000313" key="6">
    <source>
        <dbReference type="EMBL" id="KVX00587.1"/>
    </source>
</evidence>
<dbReference type="EMBL" id="LRDC01000040">
    <property type="protein sequence ID" value="KVX00587.1"/>
    <property type="molecule type" value="Genomic_DNA"/>
</dbReference>
<dbReference type="GO" id="GO:0003677">
    <property type="term" value="F:DNA binding"/>
    <property type="evidence" value="ECO:0007669"/>
    <property type="project" value="UniProtKB-UniRule"/>
</dbReference>
<keyword evidence="3" id="KW-0804">Transcription</keyword>
<evidence type="ECO:0000313" key="7">
    <source>
        <dbReference type="Proteomes" id="UP000055702"/>
    </source>
</evidence>
<comment type="caution">
    <text evidence="6">The sequence shown here is derived from an EMBL/GenBank/DDBJ whole genome shotgun (WGS) entry which is preliminary data.</text>
</comment>
<protein>
    <recommendedName>
        <fullName evidence="5">HTH tetR-type domain-containing protein</fullName>
    </recommendedName>
</protein>
<keyword evidence="1" id="KW-0805">Transcription regulation</keyword>
<dbReference type="Gene3D" id="1.10.357.10">
    <property type="entry name" value="Tetracycline Repressor, domain 2"/>
    <property type="match status" value="1"/>
</dbReference>
<dbReference type="InterPro" id="IPR001647">
    <property type="entry name" value="HTH_TetR"/>
</dbReference>
<dbReference type="Proteomes" id="UP000055702">
    <property type="component" value="Unassembled WGS sequence"/>
</dbReference>
<organism evidence="6">
    <name type="scientific">Shewanella frigidimarina</name>
    <dbReference type="NCBI Taxonomy" id="56812"/>
    <lineage>
        <taxon>Bacteria</taxon>
        <taxon>Pseudomonadati</taxon>
        <taxon>Pseudomonadota</taxon>
        <taxon>Gammaproteobacteria</taxon>
        <taxon>Alteromonadales</taxon>
        <taxon>Shewanellaceae</taxon>
        <taxon>Shewanella</taxon>
    </lineage>
</organism>
<dbReference type="SUPFAM" id="SSF46689">
    <property type="entry name" value="Homeodomain-like"/>
    <property type="match status" value="1"/>
</dbReference>
<reference evidence="6 7" key="1">
    <citation type="submission" date="2016-01" db="EMBL/GenBank/DDBJ databases">
        <title>Draft genome of the antarctic isolate Shewanella frigidimarina Ag06-30.</title>
        <authorList>
            <person name="Parmeciano Di Noto G."/>
            <person name="Vazquez S."/>
            <person name="Mac Cormack W."/>
            <person name="Iriarte A."/>
            <person name="Quiroga C."/>
        </authorList>
    </citation>
    <scope>NUCLEOTIDE SEQUENCE [LARGE SCALE GENOMIC DNA]</scope>
    <source>
        <strain evidence="6 7">Ag06-30</strain>
    </source>
</reference>
<evidence type="ECO:0000256" key="1">
    <source>
        <dbReference type="ARBA" id="ARBA00023015"/>
    </source>
</evidence>
<evidence type="ECO:0000256" key="4">
    <source>
        <dbReference type="PROSITE-ProRule" id="PRU00335"/>
    </source>
</evidence>
<keyword evidence="2 4" id="KW-0238">DNA-binding</keyword>
<dbReference type="InterPro" id="IPR009057">
    <property type="entry name" value="Homeodomain-like_sf"/>
</dbReference>
<dbReference type="AlphaFoldDB" id="A0A106BXU0"/>
<evidence type="ECO:0000259" key="5">
    <source>
        <dbReference type="PROSITE" id="PS50977"/>
    </source>
</evidence>
<dbReference type="InterPro" id="IPR036271">
    <property type="entry name" value="Tet_transcr_reg_TetR-rel_C_sf"/>
</dbReference>
<feature type="domain" description="HTH tetR-type" evidence="5">
    <location>
        <begin position="8"/>
        <end position="68"/>
    </location>
</feature>
<dbReference type="Gene3D" id="1.10.10.60">
    <property type="entry name" value="Homeodomain-like"/>
    <property type="match status" value="1"/>
</dbReference>
<evidence type="ECO:0000256" key="3">
    <source>
        <dbReference type="ARBA" id="ARBA00023163"/>
    </source>
</evidence>
<accession>A0A106BXU0</accession>
<dbReference type="InterPro" id="IPR023772">
    <property type="entry name" value="DNA-bd_HTH_TetR-type_CS"/>
</dbReference>
<dbReference type="SUPFAM" id="SSF48498">
    <property type="entry name" value="Tetracyclin repressor-like, C-terminal domain"/>
    <property type="match status" value="1"/>
</dbReference>
<proteinExistence type="predicted"/>
<dbReference type="Pfam" id="PF00440">
    <property type="entry name" value="TetR_N"/>
    <property type="match status" value="1"/>
</dbReference>
<sequence>MKAGRKRAFDRDIALDKAMRLFWVNGYSATSIANLSAELGINTPSLYAAFGNKETLFKEVLAHYVEQYAAINYHYLTETSDATLKQRLQACFYGLIHLFASSDTPRGCLLVKSVNESDSAVFPENALLYMRQQGQKTKQLLMTLLESDMHQANCAHNQDIETLVDYLLAVSYGLAVQAKAGQSETALKSVFNHALSAIPNH</sequence>
<evidence type="ECO:0000256" key="2">
    <source>
        <dbReference type="ARBA" id="ARBA00023125"/>
    </source>
</evidence>
<dbReference type="PROSITE" id="PS50977">
    <property type="entry name" value="HTH_TETR_2"/>
    <property type="match status" value="1"/>
</dbReference>
<dbReference type="PROSITE" id="PS01081">
    <property type="entry name" value="HTH_TETR_1"/>
    <property type="match status" value="1"/>
</dbReference>
<gene>
    <name evidence="6" type="ORF">AWJ07_07490</name>
</gene>
<name>A0A106BXU0_SHEFR</name>
<dbReference type="PANTHER" id="PTHR47506:SF1">
    <property type="entry name" value="HTH-TYPE TRANSCRIPTIONAL REGULATOR YJDC"/>
    <property type="match status" value="1"/>
</dbReference>